<dbReference type="AlphaFoldDB" id="A0A7J0BIH1"/>
<dbReference type="SMART" id="SM00091">
    <property type="entry name" value="PAS"/>
    <property type="match status" value="1"/>
</dbReference>
<dbReference type="CDD" id="cd00082">
    <property type="entry name" value="HisKA"/>
    <property type="match status" value="1"/>
</dbReference>
<dbReference type="Gene3D" id="3.40.50.2300">
    <property type="match status" value="1"/>
</dbReference>
<dbReference type="SMART" id="SM00388">
    <property type="entry name" value="HisKA"/>
    <property type="match status" value="1"/>
</dbReference>
<keyword evidence="7" id="KW-0472">Membrane</keyword>
<dbReference type="SMART" id="SM00448">
    <property type="entry name" value="REC"/>
    <property type="match status" value="1"/>
</dbReference>
<dbReference type="RefSeq" id="WP_174405121.1">
    <property type="nucleotide sequence ID" value="NZ_BLVO01000013.1"/>
</dbReference>
<keyword evidence="3 4" id="KW-0597">Phosphoprotein</keyword>
<gene>
    <name evidence="12" type="ORF">DSM101010T_18250</name>
</gene>
<dbReference type="CDD" id="cd00130">
    <property type="entry name" value="PAS"/>
    <property type="match status" value="1"/>
</dbReference>
<evidence type="ECO:0000259" key="9">
    <source>
        <dbReference type="PROSITE" id="PS50110"/>
    </source>
</evidence>
<dbReference type="SUPFAM" id="SSF52172">
    <property type="entry name" value="CheY-like"/>
    <property type="match status" value="1"/>
</dbReference>
<dbReference type="Pfam" id="PF02518">
    <property type="entry name" value="HATPase_c"/>
    <property type="match status" value="1"/>
</dbReference>
<dbReference type="EC" id="2.7.13.3" evidence="2"/>
<evidence type="ECO:0000256" key="1">
    <source>
        <dbReference type="ARBA" id="ARBA00000085"/>
    </source>
</evidence>
<dbReference type="PROSITE" id="PS50113">
    <property type="entry name" value="PAC"/>
    <property type="match status" value="1"/>
</dbReference>
<dbReference type="Pfam" id="PF00512">
    <property type="entry name" value="HisKA"/>
    <property type="match status" value="1"/>
</dbReference>
<dbReference type="InterPro" id="IPR003661">
    <property type="entry name" value="HisK_dim/P_dom"/>
</dbReference>
<dbReference type="InterPro" id="IPR001610">
    <property type="entry name" value="PAC"/>
</dbReference>
<dbReference type="PANTHER" id="PTHR43065:SF42">
    <property type="entry name" value="TWO-COMPONENT SENSOR PPRA"/>
    <property type="match status" value="1"/>
</dbReference>
<dbReference type="InterPro" id="IPR001638">
    <property type="entry name" value="Solute-binding_3/MltF_N"/>
</dbReference>
<dbReference type="PANTHER" id="PTHR43065">
    <property type="entry name" value="SENSOR HISTIDINE KINASE"/>
    <property type="match status" value="1"/>
</dbReference>
<dbReference type="SUPFAM" id="SSF55785">
    <property type="entry name" value="PYP-like sensor domain (PAS domain)"/>
    <property type="match status" value="1"/>
</dbReference>
<reference evidence="12 13" key="1">
    <citation type="submission" date="2020-05" db="EMBL/GenBank/DDBJ databases">
        <title>Draft genome sequence of Desulfovibrio sp. strain HN2T.</title>
        <authorList>
            <person name="Ueno A."/>
            <person name="Tamazawa S."/>
            <person name="Tamamura S."/>
            <person name="Murakami T."/>
            <person name="Kiyama T."/>
            <person name="Inomata H."/>
            <person name="Amano Y."/>
            <person name="Miyakawa K."/>
            <person name="Tamaki H."/>
            <person name="Naganuma T."/>
            <person name="Kaneko K."/>
        </authorList>
    </citation>
    <scope>NUCLEOTIDE SEQUENCE [LARGE SCALE GENOMIC DNA]</scope>
    <source>
        <strain evidence="12 13">HN2</strain>
    </source>
</reference>
<evidence type="ECO:0000256" key="6">
    <source>
        <dbReference type="SAM" id="MobiDB-lite"/>
    </source>
</evidence>
<evidence type="ECO:0000313" key="13">
    <source>
        <dbReference type="Proteomes" id="UP000503840"/>
    </source>
</evidence>
<feature type="region of interest" description="Disordered" evidence="6">
    <location>
        <begin position="1"/>
        <end position="22"/>
    </location>
</feature>
<evidence type="ECO:0000256" key="4">
    <source>
        <dbReference type="PROSITE-ProRule" id="PRU00169"/>
    </source>
</evidence>
<dbReference type="Gene3D" id="3.40.190.10">
    <property type="entry name" value="Periplasmic binding protein-like II"/>
    <property type="match status" value="2"/>
</dbReference>
<dbReference type="Gene3D" id="3.30.450.20">
    <property type="entry name" value="PAS domain"/>
    <property type="match status" value="1"/>
</dbReference>
<dbReference type="InterPro" id="IPR011006">
    <property type="entry name" value="CheY-like_superfamily"/>
</dbReference>
<dbReference type="InterPro" id="IPR003594">
    <property type="entry name" value="HATPase_dom"/>
</dbReference>
<dbReference type="Proteomes" id="UP000503840">
    <property type="component" value="Unassembled WGS sequence"/>
</dbReference>
<dbReference type="PROSITE" id="PS50110">
    <property type="entry name" value="RESPONSE_REGULATORY"/>
    <property type="match status" value="1"/>
</dbReference>
<dbReference type="PROSITE" id="PS50112">
    <property type="entry name" value="PAS"/>
    <property type="match status" value="1"/>
</dbReference>
<proteinExistence type="predicted"/>
<evidence type="ECO:0000256" key="7">
    <source>
        <dbReference type="SAM" id="Phobius"/>
    </source>
</evidence>
<feature type="compositionally biased region" description="Basic residues" evidence="6">
    <location>
        <begin position="13"/>
        <end position="22"/>
    </location>
</feature>
<dbReference type="InterPro" id="IPR004358">
    <property type="entry name" value="Sig_transdc_His_kin-like_C"/>
</dbReference>
<dbReference type="Pfam" id="PF13426">
    <property type="entry name" value="PAS_9"/>
    <property type="match status" value="1"/>
</dbReference>
<sequence>MSNTTPPNTPRNGKNRNGRSQRRQGILKRLPGQLWGFGFAVLVILFIAASAFNLLPLRQIWKDPLNFEERVWLTEHNKPIVVAATPASRPLEYLDEHGEYLGMVADYMHLLEERLHVKFKLVEPDNMNQLLEMAKNREIDMIAGFAGNPARIDYMQFTKPYLELPTVILVNKSQKEFLTLETMRDKGMELALPKEYAVIDYIHKYYPDIHIQPVYNYLAALLHVSFDEIDATIISLPQASYFIEDKGITNLRVAGHTEFAIYNRIAVRSDWPILARIMQKGLDTITPAEQSTIYRRWVRLDQNYISFFLQNKRFWFYMAGGVLFVVLTFVSIIMWNRTLQRRVQQRTEELKKELKDRMRMLAAMEQTEDGIFILDTQGYVEYTNPSFQAMTGYSETELKGKHIAMVRSDKHNEEFYRHIWDNIGKGEVWRGQTTYKRKNGSLLEGDLSITPVLDDEGKVINIVEVVRDITEKLRMETRMRQSQKMEELGTLAGGIAHDFNNIIAAISGYAELAQPSVPAESRAASNLDRIRKVAARAREMVNQILVFSRRREPERRRVELEPLIHEVLNLLRTSLPSTITIEADLQANGTLMADPSQIHQIIMNLGTNAAYAMRESGGVLQVSTRYRDLAERDIAPTSQLHPGRYIQLEVADSGCGVPSELLNRIFDPFFTTKPQGEGTGMGLAMVHGIVGSMGGEITARSELGEGATFTLLLPLAGKAKQEEAGEEEAAVTGQGRILLVDDEEDLVAINTQLLEDLGYKVTGLTDSRTALKAVASTPDAFDLIVTDQTMPGLTGAKLAEAVYAIRPDLPVILCTGYSEVLRSIREGQHGIRKIMLKPFELAEFSRIVREVLDN</sequence>
<dbReference type="NCBIfam" id="TIGR00229">
    <property type="entry name" value="sensory_box"/>
    <property type="match status" value="1"/>
</dbReference>
<keyword evidence="7" id="KW-0812">Transmembrane</keyword>
<comment type="caution">
    <text evidence="12">The sequence shown here is derived from an EMBL/GenBank/DDBJ whole genome shotgun (WGS) entry which is preliminary data.</text>
</comment>
<feature type="domain" description="PAS" evidence="10">
    <location>
        <begin position="356"/>
        <end position="401"/>
    </location>
</feature>
<dbReference type="SMART" id="SM00387">
    <property type="entry name" value="HATPase_c"/>
    <property type="match status" value="1"/>
</dbReference>
<dbReference type="SMART" id="SM00062">
    <property type="entry name" value="PBPb"/>
    <property type="match status" value="1"/>
</dbReference>
<dbReference type="CDD" id="cd01007">
    <property type="entry name" value="PBP2_BvgS_HisK_like"/>
    <property type="match status" value="1"/>
</dbReference>
<dbReference type="SMART" id="SM00086">
    <property type="entry name" value="PAC"/>
    <property type="match status" value="1"/>
</dbReference>
<feature type="domain" description="Response regulatory" evidence="9">
    <location>
        <begin position="736"/>
        <end position="852"/>
    </location>
</feature>
<feature type="coiled-coil region" evidence="5">
    <location>
        <begin position="336"/>
        <end position="367"/>
    </location>
</feature>
<evidence type="ECO:0000259" key="11">
    <source>
        <dbReference type="PROSITE" id="PS50113"/>
    </source>
</evidence>
<protein>
    <recommendedName>
        <fullName evidence="2">histidine kinase</fullName>
        <ecNumber evidence="2">2.7.13.3</ecNumber>
    </recommendedName>
</protein>
<dbReference type="Pfam" id="PF00497">
    <property type="entry name" value="SBP_bac_3"/>
    <property type="match status" value="1"/>
</dbReference>
<dbReference type="SUPFAM" id="SSF55874">
    <property type="entry name" value="ATPase domain of HSP90 chaperone/DNA topoisomerase II/histidine kinase"/>
    <property type="match status" value="1"/>
</dbReference>
<keyword evidence="13" id="KW-1185">Reference proteome</keyword>
<feature type="domain" description="PAC" evidence="11">
    <location>
        <begin position="429"/>
        <end position="481"/>
    </location>
</feature>
<dbReference type="InterPro" id="IPR036097">
    <property type="entry name" value="HisK_dim/P_sf"/>
</dbReference>
<feature type="modified residue" description="4-aspartylphosphate" evidence="4">
    <location>
        <position position="787"/>
    </location>
</feature>
<dbReference type="InterPro" id="IPR036890">
    <property type="entry name" value="HATPase_C_sf"/>
</dbReference>
<keyword evidence="7" id="KW-1133">Transmembrane helix</keyword>
<feature type="transmembrane region" description="Helical" evidence="7">
    <location>
        <begin position="34"/>
        <end position="55"/>
    </location>
</feature>
<feature type="transmembrane region" description="Helical" evidence="7">
    <location>
        <begin position="314"/>
        <end position="335"/>
    </location>
</feature>
<evidence type="ECO:0000256" key="3">
    <source>
        <dbReference type="ARBA" id="ARBA00022553"/>
    </source>
</evidence>
<evidence type="ECO:0000256" key="5">
    <source>
        <dbReference type="SAM" id="Coils"/>
    </source>
</evidence>
<comment type="catalytic activity">
    <reaction evidence="1">
        <text>ATP + protein L-histidine = ADP + protein N-phospho-L-histidine.</text>
        <dbReference type="EC" id="2.7.13.3"/>
    </reaction>
</comment>
<dbReference type="Pfam" id="PF00072">
    <property type="entry name" value="Response_reg"/>
    <property type="match status" value="1"/>
</dbReference>
<evidence type="ECO:0000259" key="8">
    <source>
        <dbReference type="PROSITE" id="PS50109"/>
    </source>
</evidence>
<dbReference type="InterPro" id="IPR001789">
    <property type="entry name" value="Sig_transdc_resp-reg_receiver"/>
</dbReference>
<dbReference type="Gene3D" id="1.10.287.130">
    <property type="match status" value="1"/>
</dbReference>
<dbReference type="InterPro" id="IPR000700">
    <property type="entry name" value="PAS-assoc_C"/>
</dbReference>
<dbReference type="Gene3D" id="3.30.565.10">
    <property type="entry name" value="Histidine kinase-like ATPase, C-terminal domain"/>
    <property type="match status" value="1"/>
</dbReference>
<feature type="compositionally biased region" description="Polar residues" evidence="6">
    <location>
        <begin position="1"/>
        <end position="12"/>
    </location>
</feature>
<dbReference type="InterPro" id="IPR000014">
    <property type="entry name" value="PAS"/>
</dbReference>
<dbReference type="EMBL" id="BLVO01000013">
    <property type="protein sequence ID" value="GFM33460.1"/>
    <property type="molecule type" value="Genomic_DNA"/>
</dbReference>
<evidence type="ECO:0000256" key="2">
    <source>
        <dbReference type="ARBA" id="ARBA00012438"/>
    </source>
</evidence>
<name>A0A7J0BIH1_9BACT</name>
<dbReference type="InterPro" id="IPR035965">
    <property type="entry name" value="PAS-like_dom_sf"/>
</dbReference>
<dbReference type="PROSITE" id="PS50109">
    <property type="entry name" value="HIS_KIN"/>
    <property type="match status" value="1"/>
</dbReference>
<dbReference type="SUPFAM" id="SSF53850">
    <property type="entry name" value="Periplasmic binding protein-like II"/>
    <property type="match status" value="1"/>
</dbReference>
<dbReference type="SUPFAM" id="SSF47384">
    <property type="entry name" value="Homodimeric domain of signal transducing histidine kinase"/>
    <property type="match status" value="1"/>
</dbReference>
<accession>A0A7J0BIH1</accession>
<evidence type="ECO:0000259" key="10">
    <source>
        <dbReference type="PROSITE" id="PS50112"/>
    </source>
</evidence>
<dbReference type="GO" id="GO:0000155">
    <property type="term" value="F:phosphorelay sensor kinase activity"/>
    <property type="evidence" value="ECO:0007669"/>
    <property type="project" value="InterPro"/>
</dbReference>
<feature type="domain" description="Histidine kinase" evidence="8">
    <location>
        <begin position="494"/>
        <end position="717"/>
    </location>
</feature>
<evidence type="ECO:0000313" key="12">
    <source>
        <dbReference type="EMBL" id="GFM33460.1"/>
    </source>
</evidence>
<organism evidence="12 13">
    <name type="scientific">Desulfovibrio subterraneus</name>
    <dbReference type="NCBI Taxonomy" id="2718620"/>
    <lineage>
        <taxon>Bacteria</taxon>
        <taxon>Pseudomonadati</taxon>
        <taxon>Thermodesulfobacteriota</taxon>
        <taxon>Desulfovibrionia</taxon>
        <taxon>Desulfovibrionales</taxon>
        <taxon>Desulfovibrionaceae</taxon>
        <taxon>Desulfovibrio</taxon>
    </lineage>
</organism>
<keyword evidence="5" id="KW-0175">Coiled coil</keyword>
<dbReference type="PRINTS" id="PR00344">
    <property type="entry name" value="BCTRLSENSOR"/>
</dbReference>
<dbReference type="InterPro" id="IPR005467">
    <property type="entry name" value="His_kinase_dom"/>
</dbReference>